<protein>
    <submittedName>
        <fullName evidence="1">YitT family protein</fullName>
    </submittedName>
</protein>
<dbReference type="EMBL" id="JBBMEW010000042">
    <property type="protein sequence ID" value="MEQ2529605.1"/>
    <property type="molecule type" value="Genomic_DNA"/>
</dbReference>
<reference evidence="1" key="1">
    <citation type="submission" date="2024-03" db="EMBL/GenBank/DDBJ databases">
        <title>Human intestinal bacterial collection.</title>
        <authorList>
            <person name="Pauvert C."/>
            <person name="Hitch T.C.A."/>
            <person name="Clavel T."/>
        </authorList>
    </citation>
    <scope>NUCLEOTIDE SEQUENCE</scope>
    <source>
        <strain evidence="1">CLA-AA-H227</strain>
    </source>
</reference>
<organism evidence="1 2">
    <name type="scientific">Robertmurraya yapensis</name>
    <name type="common">ex Hitch et al 2024</name>
    <dbReference type="NCBI Taxonomy" id="3133160"/>
    <lineage>
        <taxon>Bacteria</taxon>
        <taxon>Bacillati</taxon>
        <taxon>Bacillota</taxon>
        <taxon>Bacilli</taxon>
        <taxon>Bacillales</taxon>
        <taxon>Bacillaceae</taxon>
        <taxon>Robertmurraya</taxon>
    </lineage>
</organism>
<gene>
    <name evidence="1" type="ORF">WMO40_23315</name>
</gene>
<keyword evidence="2" id="KW-1185">Reference proteome</keyword>
<comment type="caution">
    <text evidence="1">The sequence shown here is derived from an EMBL/GenBank/DDBJ whole genome shotgun (WGS) entry which is preliminary data.</text>
</comment>
<evidence type="ECO:0000313" key="2">
    <source>
        <dbReference type="Proteomes" id="UP001439875"/>
    </source>
</evidence>
<proteinExistence type="predicted"/>
<dbReference type="Proteomes" id="UP001439875">
    <property type="component" value="Unassembled WGS sequence"/>
</dbReference>
<sequence length="194" mass="21149">MIYIFQKVAAILIGSLLISIGINGFLVPHHLLDGGVTGIALILHYYFSFPTGLAMFLLSIPLIIYAWIYERTFFYNSFLGLIVSSILIDWLAPLRNQFSLPTFTSSLLGGVFIGIGVGIMLRYKASTGGTDLLAQFISESFSVNIGIFILMIDGLIVIAAFNTLGLKVFLFSCLTICIVGIITSLIARPSKITI</sequence>
<accession>A0ACC6SHT4</accession>
<name>A0ACC6SHT4_9BACI</name>
<evidence type="ECO:0000313" key="1">
    <source>
        <dbReference type="EMBL" id="MEQ2529605.1"/>
    </source>
</evidence>